<name>A0A4Y2PHR1_ARAVE</name>
<dbReference type="AlphaFoldDB" id="A0A4Y2PHR1"/>
<evidence type="ECO:0000313" key="3">
    <source>
        <dbReference type="Proteomes" id="UP000499080"/>
    </source>
</evidence>
<keyword evidence="3" id="KW-1185">Reference proteome</keyword>
<reference evidence="2 3" key="1">
    <citation type="journal article" date="2019" name="Sci. Rep.">
        <title>Orb-weaving spider Araneus ventricosus genome elucidates the spidroin gene catalogue.</title>
        <authorList>
            <person name="Kono N."/>
            <person name="Nakamura H."/>
            <person name="Ohtoshi R."/>
            <person name="Moran D.A.P."/>
            <person name="Shinohara A."/>
            <person name="Yoshida Y."/>
            <person name="Fujiwara M."/>
            <person name="Mori M."/>
            <person name="Tomita M."/>
            <person name="Arakawa K."/>
        </authorList>
    </citation>
    <scope>NUCLEOTIDE SEQUENCE [LARGE SCALE GENOMIC DNA]</scope>
</reference>
<proteinExistence type="predicted"/>
<evidence type="ECO:0000313" key="1">
    <source>
        <dbReference type="EMBL" id="GBN50459.1"/>
    </source>
</evidence>
<organism evidence="2 3">
    <name type="scientific">Araneus ventricosus</name>
    <name type="common">Orbweaver spider</name>
    <name type="synonym">Epeira ventricosa</name>
    <dbReference type="NCBI Taxonomy" id="182803"/>
    <lineage>
        <taxon>Eukaryota</taxon>
        <taxon>Metazoa</taxon>
        <taxon>Ecdysozoa</taxon>
        <taxon>Arthropoda</taxon>
        <taxon>Chelicerata</taxon>
        <taxon>Arachnida</taxon>
        <taxon>Araneae</taxon>
        <taxon>Araneomorphae</taxon>
        <taxon>Entelegynae</taxon>
        <taxon>Araneoidea</taxon>
        <taxon>Araneidae</taxon>
        <taxon>Araneus</taxon>
    </lineage>
</organism>
<dbReference type="EMBL" id="BGPR01011307">
    <property type="protein sequence ID" value="GBN50649.1"/>
    <property type="molecule type" value="Genomic_DNA"/>
</dbReference>
<accession>A0A4Y2PHR1</accession>
<comment type="caution">
    <text evidence="2">The sequence shown here is derived from an EMBL/GenBank/DDBJ whole genome shotgun (WGS) entry which is preliminary data.</text>
</comment>
<dbReference type="EMBL" id="BGPR01011270">
    <property type="protein sequence ID" value="GBN50459.1"/>
    <property type="molecule type" value="Genomic_DNA"/>
</dbReference>
<evidence type="ECO:0000313" key="2">
    <source>
        <dbReference type="EMBL" id="GBN50649.1"/>
    </source>
</evidence>
<protein>
    <submittedName>
        <fullName evidence="2">Uncharacterized protein</fullName>
    </submittedName>
</protein>
<dbReference type="Proteomes" id="UP000499080">
    <property type="component" value="Unassembled WGS sequence"/>
</dbReference>
<gene>
    <name evidence="2" type="ORF">AVEN_11026_1</name>
    <name evidence="1" type="ORF">AVEN_269226_2</name>
</gene>
<sequence length="199" mass="22402">MQASCHPFYKRNGRNYVMAADSSPAKDLSVNENPEVRETTDSFTAVQRIAARIAYIHLMPAFLTLSKSRAVSLPNQSPAPRSLCTITTLPEFIEPGSEKLLSIPSSKHSLSFATYRRLQQLAKYYIIISGIEINKKFLSYTRAVLDETSPTPEPSLQTFPLHHLRHCPNGFGTHKARIRVESWVKLVFETSTLQTHSRG</sequence>